<evidence type="ECO:0000313" key="6">
    <source>
        <dbReference type="Proteomes" id="UP000235828"/>
    </source>
</evidence>
<evidence type="ECO:0000256" key="3">
    <source>
        <dbReference type="HAMAP-Rule" id="MF_01660"/>
    </source>
</evidence>
<dbReference type="OrthoDB" id="9808398at2"/>
<feature type="domain" description="AB hydrolase-1" evidence="4">
    <location>
        <begin position="20"/>
        <end position="204"/>
    </location>
</feature>
<comment type="pathway">
    <text evidence="3">Quinol/quinone metabolism; menaquinone biosynthesis.</text>
</comment>
<dbReference type="KEGG" id="vta:A1984"/>
<evidence type="ECO:0000256" key="1">
    <source>
        <dbReference type="ARBA" id="ARBA00022428"/>
    </source>
</evidence>
<comment type="catalytic activity">
    <reaction evidence="3">
        <text>5-enolpyruvoyl-6-hydroxy-2-succinyl-cyclohex-3-ene-1-carboxylate = (1R,6R)-6-hydroxy-2-succinyl-cyclohexa-2,4-diene-1-carboxylate + pyruvate</text>
        <dbReference type="Rhea" id="RHEA:25597"/>
        <dbReference type="ChEBI" id="CHEBI:15361"/>
        <dbReference type="ChEBI" id="CHEBI:58689"/>
        <dbReference type="ChEBI" id="CHEBI:58818"/>
        <dbReference type="EC" id="4.2.99.20"/>
    </reaction>
</comment>
<evidence type="ECO:0000256" key="2">
    <source>
        <dbReference type="ARBA" id="ARBA00023239"/>
    </source>
</evidence>
<accession>A0A2N8ZDJ6</accession>
<dbReference type="PANTHER" id="PTHR42916">
    <property type="entry name" value="2-SUCCINYL-5-ENOLPYRUVYL-6-HYDROXY-3-CYCLOHEXENE-1-CARBOXYLATE SYNTHASE"/>
    <property type="match status" value="1"/>
</dbReference>
<keyword evidence="5" id="KW-0378">Hydrolase</keyword>
<gene>
    <name evidence="5" type="primary">yfbB</name>
    <name evidence="3" type="synonym">menH</name>
    <name evidence="5" type="ORF">VTAP4600_A1984</name>
</gene>
<dbReference type="NCBIfam" id="TIGR03695">
    <property type="entry name" value="menH_SHCHC"/>
    <property type="match status" value="1"/>
</dbReference>
<dbReference type="Pfam" id="PF00561">
    <property type="entry name" value="Abhydrolase_1"/>
    <property type="match status" value="1"/>
</dbReference>
<sequence length="262" mass="29449">MLSQKLNTHWLTADLDSSKPVIIFLHGLLGASDDWLSITPYLQDYSCLAIDLPFHGQSQSISCSDFDYVCELVVKAAQNVISKGRKVTIVGYSLGARITMYGLAYGGFASLNISNVVLEGGNFGLREVAEKRQRWISDERWAERFSSEPIEQVLDAWYQQAVFSSLNDEQRQTLLAKRKHNKGLAIASMLMATSLAKQPYLLNRLQELTSPRLHYICGERDAKFTHLARSSELIFSLVEQAGHNVHQEQPEAFAQIIRKVTA</sequence>
<evidence type="ECO:0000259" key="4">
    <source>
        <dbReference type="Pfam" id="PF00561"/>
    </source>
</evidence>
<dbReference type="EMBL" id="LT960611">
    <property type="protein sequence ID" value="SON49963.1"/>
    <property type="molecule type" value="Genomic_DNA"/>
</dbReference>
<name>A0A2N8ZDJ6_9VIBR</name>
<dbReference type="PANTHER" id="PTHR42916:SF1">
    <property type="entry name" value="PROTEIN PHYLLO, CHLOROPLASTIC"/>
    <property type="match status" value="1"/>
</dbReference>
<dbReference type="Gene3D" id="3.40.50.1820">
    <property type="entry name" value="alpha/beta hydrolase"/>
    <property type="match status" value="1"/>
</dbReference>
<dbReference type="AlphaFoldDB" id="A0A2N8ZDJ6"/>
<keyword evidence="2 3" id="KW-0456">Lyase</keyword>
<dbReference type="SUPFAM" id="SSF53474">
    <property type="entry name" value="alpha/beta-Hydrolases"/>
    <property type="match status" value="1"/>
</dbReference>
<organism evidence="5 6">
    <name type="scientific">Vibrio tapetis subsp. tapetis</name>
    <dbReference type="NCBI Taxonomy" id="1671868"/>
    <lineage>
        <taxon>Bacteria</taxon>
        <taxon>Pseudomonadati</taxon>
        <taxon>Pseudomonadota</taxon>
        <taxon>Gammaproteobacteria</taxon>
        <taxon>Vibrionales</taxon>
        <taxon>Vibrionaceae</taxon>
        <taxon>Vibrio</taxon>
    </lineage>
</organism>
<comment type="pathway">
    <text evidence="3">Quinol/quinone metabolism; 1,4-dihydroxy-2-naphthoate biosynthesis; 1,4-dihydroxy-2-naphthoate from chorismate: step 3/7.</text>
</comment>
<comment type="similarity">
    <text evidence="3">Belongs to the AB hydrolase superfamily. MenH family.</text>
</comment>
<dbReference type="NCBIfam" id="NF008340">
    <property type="entry name" value="PRK11126.1"/>
    <property type="match status" value="1"/>
</dbReference>
<dbReference type="UniPathway" id="UPA01057">
    <property type="reaction ID" value="UER00900"/>
</dbReference>
<proteinExistence type="inferred from homology"/>
<dbReference type="RefSeq" id="WP_102522540.1">
    <property type="nucleotide sequence ID" value="NZ_LT960611.1"/>
</dbReference>
<dbReference type="GO" id="GO:0009234">
    <property type="term" value="P:menaquinone biosynthetic process"/>
    <property type="evidence" value="ECO:0007669"/>
    <property type="project" value="UniProtKB-UniRule"/>
</dbReference>
<evidence type="ECO:0000313" key="5">
    <source>
        <dbReference type="EMBL" id="SON49963.1"/>
    </source>
</evidence>
<dbReference type="InterPro" id="IPR022485">
    <property type="entry name" value="SHCHC_synthase_MenH"/>
</dbReference>
<keyword evidence="6" id="KW-1185">Reference proteome</keyword>
<dbReference type="GO" id="GO:0070205">
    <property type="term" value="F:2-succinyl-6-hydroxy-2,4-cyclohexadiene-1-carboxylate synthase activity"/>
    <property type="evidence" value="ECO:0007669"/>
    <property type="project" value="UniProtKB-UniRule"/>
</dbReference>
<keyword evidence="1 3" id="KW-0474">Menaquinone biosynthesis</keyword>
<dbReference type="InterPro" id="IPR029058">
    <property type="entry name" value="AB_hydrolase_fold"/>
</dbReference>
<dbReference type="EC" id="4.2.99.20" evidence="3"/>
<dbReference type="GO" id="GO:0016787">
    <property type="term" value="F:hydrolase activity"/>
    <property type="evidence" value="ECO:0007669"/>
    <property type="project" value="UniProtKB-KW"/>
</dbReference>
<dbReference type="Proteomes" id="UP000235828">
    <property type="component" value="Chromosome A"/>
</dbReference>
<reference evidence="5 6" key="1">
    <citation type="submission" date="2017-10" db="EMBL/GenBank/DDBJ databases">
        <authorList>
            <person name="Banno H."/>
            <person name="Chua N.-H."/>
        </authorList>
    </citation>
    <scope>NUCLEOTIDE SEQUENCE [LARGE SCALE GENOMIC DNA]</scope>
    <source>
        <strain evidence="5">Vibrio tapetis CECT4600</strain>
    </source>
</reference>
<protein>
    <recommendedName>
        <fullName evidence="3">Putative 2-succinyl-6-hydroxy-2,4-cyclohexadiene-1-carboxylate synthase</fullName>
        <shortName evidence="3">SHCHC synthase</shortName>
        <ecNumber evidence="3">4.2.99.20</ecNumber>
    </recommendedName>
</protein>
<comment type="function">
    <text evidence="3">Catalyzes a proton abstraction reaction that results in 2,5-elimination of pyruvate from 2-succinyl-5-enolpyruvyl-6-hydroxy-3-cyclohexene-1-carboxylate (SEPHCHC) and the formation of 2-succinyl-6-hydroxy-2,4-cyclohexadiene-1-carboxylate (SHCHC).</text>
</comment>
<dbReference type="UniPathway" id="UPA00079"/>
<dbReference type="InterPro" id="IPR000073">
    <property type="entry name" value="AB_hydrolase_1"/>
</dbReference>
<comment type="subunit">
    <text evidence="3">Monomer.</text>
</comment>
<dbReference type="HAMAP" id="MF_01660">
    <property type="entry name" value="MenH"/>
    <property type="match status" value="1"/>
</dbReference>